<dbReference type="AlphaFoldDB" id="A0A933SEF0"/>
<name>A0A933SEF0_UNCEI</name>
<sequence>MRKVLITGVTGFAGSHLVEFLHSRGDCEIHGIYRWRSRMENIEHLTQLITLHECDLRDAMNTYDTIARIRPDWIFHLAAQSFVPTSWVAPSESLSTNVMAQVNIFEAVRRLGLKTRIQLACSSEEYGMVHPEETPIKETNPLRPLSPYAVSKVAQDMLGYQYWMSWKVDSVRTRGFNHEGPRRGPVFVASDFAKQIADIEKGKKAPILHVGNLEAKRDFTDVRDMVRAYVLALEKCEPGEVYNIASGSCWTIQALLDHLLSLTKVKIEVKEDPARLRPSDVPILLGDNSKFVKATGWQPTIKFEQTLSDMLEYWRSR</sequence>
<keyword evidence="4" id="KW-0456">Lyase</keyword>
<dbReference type="CDD" id="cd05260">
    <property type="entry name" value="GDP_MD_SDR_e"/>
    <property type="match status" value="1"/>
</dbReference>
<dbReference type="GO" id="GO:0042351">
    <property type="term" value="P:'de novo' GDP-L-fucose biosynthetic process"/>
    <property type="evidence" value="ECO:0007669"/>
    <property type="project" value="TreeGrafter"/>
</dbReference>
<comment type="cofactor">
    <cofactor evidence="1">
        <name>NADP(+)</name>
        <dbReference type="ChEBI" id="CHEBI:58349"/>
    </cofactor>
</comment>
<dbReference type="Pfam" id="PF16363">
    <property type="entry name" value="GDP_Man_Dehyd"/>
    <property type="match status" value="1"/>
</dbReference>
<dbReference type="GO" id="GO:0008446">
    <property type="term" value="F:GDP-mannose 4,6-dehydratase activity"/>
    <property type="evidence" value="ECO:0007669"/>
    <property type="project" value="UniProtKB-EC"/>
</dbReference>
<dbReference type="InterPro" id="IPR006368">
    <property type="entry name" value="GDP_Man_deHydtase"/>
</dbReference>
<organism evidence="6 7">
    <name type="scientific">Eiseniibacteriota bacterium</name>
    <dbReference type="NCBI Taxonomy" id="2212470"/>
    <lineage>
        <taxon>Bacteria</taxon>
        <taxon>Candidatus Eiseniibacteriota</taxon>
    </lineage>
</organism>
<dbReference type="SUPFAM" id="SSF51735">
    <property type="entry name" value="NAD(P)-binding Rossmann-fold domains"/>
    <property type="match status" value="1"/>
</dbReference>
<dbReference type="Proteomes" id="UP000696931">
    <property type="component" value="Unassembled WGS sequence"/>
</dbReference>
<reference evidence="6" key="1">
    <citation type="submission" date="2020-07" db="EMBL/GenBank/DDBJ databases">
        <title>Huge and variable diversity of episymbiotic CPR bacteria and DPANN archaea in groundwater ecosystems.</title>
        <authorList>
            <person name="He C.Y."/>
            <person name="Keren R."/>
            <person name="Whittaker M."/>
            <person name="Farag I.F."/>
            <person name="Doudna J."/>
            <person name="Cate J.H.D."/>
            <person name="Banfield J.F."/>
        </authorList>
    </citation>
    <scope>NUCLEOTIDE SEQUENCE</scope>
    <source>
        <strain evidence="6">NC_groundwater_1813_Pr3_B-0.1um_71_17</strain>
    </source>
</reference>
<accession>A0A933SEF0</accession>
<dbReference type="InterPro" id="IPR036291">
    <property type="entry name" value="NAD(P)-bd_dom_sf"/>
</dbReference>
<dbReference type="PANTHER" id="PTHR43715:SF1">
    <property type="entry name" value="GDP-MANNOSE 4,6 DEHYDRATASE"/>
    <property type="match status" value="1"/>
</dbReference>
<dbReference type="EMBL" id="JACRIW010000115">
    <property type="protein sequence ID" value="MBI5171031.1"/>
    <property type="molecule type" value="Genomic_DNA"/>
</dbReference>
<evidence type="ECO:0000256" key="4">
    <source>
        <dbReference type="ARBA" id="ARBA00023239"/>
    </source>
</evidence>
<proteinExistence type="inferred from homology"/>
<evidence type="ECO:0000313" key="7">
    <source>
        <dbReference type="Proteomes" id="UP000696931"/>
    </source>
</evidence>
<dbReference type="InterPro" id="IPR016040">
    <property type="entry name" value="NAD(P)-bd_dom"/>
</dbReference>
<dbReference type="PANTHER" id="PTHR43715">
    <property type="entry name" value="GDP-MANNOSE 4,6-DEHYDRATASE"/>
    <property type="match status" value="1"/>
</dbReference>
<feature type="domain" description="NAD(P)-binding" evidence="5">
    <location>
        <begin position="5"/>
        <end position="310"/>
    </location>
</feature>
<evidence type="ECO:0000259" key="5">
    <source>
        <dbReference type="Pfam" id="PF16363"/>
    </source>
</evidence>
<comment type="similarity">
    <text evidence="2">Belongs to the NAD(P)-dependent epimerase/dehydratase family. GDP-mannose 4,6-dehydratase subfamily.</text>
</comment>
<evidence type="ECO:0000313" key="6">
    <source>
        <dbReference type="EMBL" id="MBI5171031.1"/>
    </source>
</evidence>
<gene>
    <name evidence="6" type="ORF">HZA61_16215</name>
</gene>
<dbReference type="EC" id="4.2.1.47" evidence="3"/>
<dbReference type="Gene3D" id="3.40.50.720">
    <property type="entry name" value="NAD(P)-binding Rossmann-like Domain"/>
    <property type="match status" value="1"/>
</dbReference>
<comment type="caution">
    <text evidence="6">The sequence shown here is derived from an EMBL/GenBank/DDBJ whole genome shotgun (WGS) entry which is preliminary data.</text>
</comment>
<evidence type="ECO:0000256" key="1">
    <source>
        <dbReference type="ARBA" id="ARBA00001937"/>
    </source>
</evidence>
<evidence type="ECO:0000256" key="2">
    <source>
        <dbReference type="ARBA" id="ARBA00009263"/>
    </source>
</evidence>
<evidence type="ECO:0000256" key="3">
    <source>
        <dbReference type="ARBA" id="ARBA00011989"/>
    </source>
</evidence>
<protein>
    <recommendedName>
        <fullName evidence="3">GDP-mannose 4,6-dehydratase</fullName>
        <ecNumber evidence="3">4.2.1.47</ecNumber>
    </recommendedName>
</protein>
<dbReference type="Gene3D" id="3.90.25.10">
    <property type="entry name" value="UDP-galactose 4-epimerase, domain 1"/>
    <property type="match status" value="1"/>
</dbReference>